<organism evidence="3 4">
    <name type="scientific">Roseibium suaedae</name>
    <dbReference type="NCBI Taxonomy" id="735517"/>
    <lineage>
        <taxon>Bacteria</taxon>
        <taxon>Pseudomonadati</taxon>
        <taxon>Pseudomonadota</taxon>
        <taxon>Alphaproteobacteria</taxon>
        <taxon>Hyphomicrobiales</taxon>
        <taxon>Stappiaceae</taxon>
        <taxon>Roseibium</taxon>
    </lineage>
</organism>
<feature type="compositionally biased region" description="Basic and acidic residues" evidence="1">
    <location>
        <begin position="1"/>
        <end position="11"/>
    </location>
</feature>
<evidence type="ECO:0000313" key="4">
    <source>
        <dbReference type="Proteomes" id="UP000186002"/>
    </source>
</evidence>
<proteinExistence type="predicted"/>
<dbReference type="AlphaFoldDB" id="A0A1M7NYU8"/>
<feature type="domain" description="DUF1868" evidence="2">
    <location>
        <begin position="26"/>
        <end position="138"/>
    </location>
</feature>
<dbReference type="Pfam" id="PF08975">
    <property type="entry name" value="2H-phosphodiest"/>
    <property type="match status" value="1"/>
</dbReference>
<evidence type="ECO:0000259" key="2">
    <source>
        <dbReference type="Pfam" id="PF08975"/>
    </source>
</evidence>
<dbReference type="OrthoDB" id="151828at2"/>
<keyword evidence="4" id="KW-1185">Reference proteome</keyword>
<gene>
    <name evidence="3" type="ORF">SAMN05444272_4042</name>
</gene>
<name>A0A1M7NYU8_9HYPH</name>
<sequence length="239" mass="27405">MTKSEMIERRPLAGAEAGRPGGVPAKFDTEGRVQHFPGNTIICHLSPESPLFEALLPLYRELEAENPDTLITLLPPSSWHMTVFEGVCDQVRKPGFWPSDLPMDAPLEDCNAVYSRKLQKFNLGFDAPFRLRIDGYLPRVNGIGLHLNPASASQESELRGLRDRLSDTLQIRHPSHEAYAFHLSIAYFIRFPSEQESAWLEAKLTEYLTKLPREFDLGLPEFCYFDTMFEFRRQFFLEP</sequence>
<evidence type="ECO:0000256" key="1">
    <source>
        <dbReference type="SAM" id="MobiDB-lite"/>
    </source>
</evidence>
<dbReference type="InterPro" id="IPR009097">
    <property type="entry name" value="Cyclic_Pdiesterase"/>
</dbReference>
<dbReference type="RefSeq" id="WP_084082149.1">
    <property type="nucleotide sequence ID" value="NZ_FRBW01000005.1"/>
</dbReference>
<dbReference type="Proteomes" id="UP000186002">
    <property type="component" value="Unassembled WGS sequence"/>
</dbReference>
<evidence type="ECO:0000313" key="3">
    <source>
        <dbReference type="EMBL" id="SHN09007.1"/>
    </source>
</evidence>
<protein>
    <recommendedName>
        <fullName evidence="2">DUF1868 domain-containing protein</fullName>
    </recommendedName>
</protein>
<dbReference type="Gene3D" id="3.90.1140.10">
    <property type="entry name" value="Cyclic phosphodiesterase"/>
    <property type="match status" value="1"/>
</dbReference>
<feature type="region of interest" description="Disordered" evidence="1">
    <location>
        <begin position="1"/>
        <end position="26"/>
    </location>
</feature>
<accession>A0A1M7NYU8</accession>
<dbReference type="EMBL" id="FRBW01000005">
    <property type="protein sequence ID" value="SHN09007.1"/>
    <property type="molecule type" value="Genomic_DNA"/>
</dbReference>
<dbReference type="STRING" id="735517.SAMN05444272_4042"/>
<reference evidence="3 4" key="1">
    <citation type="submission" date="2016-11" db="EMBL/GenBank/DDBJ databases">
        <authorList>
            <person name="Jaros S."/>
            <person name="Januszkiewicz K."/>
            <person name="Wedrychowicz H."/>
        </authorList>
    </citation>
    <scope>NUCLEOTIDE SEQUENCE [LARGE SCALE GENOMIC DNA]</scope>
    <source>
        <strain evidence="3 4">DSM 22153</strain>
    </source>
</reference>
<dbReference type="InterPro" id="IPR015069">
    <property type="entry name" value="2H-PEstase_DUF1868"/>
</dbReference>
<dbReference type="SUPFAM" id="SSF55144">
    <property type="entry name" value="LigT-like"/>
    <property type="match status" value="1"/>
</dbReference>